<dbReference type="InterPro" id="IPR041222">
    <property type="entry name" value="PriA_3primeBD"/>
</dbReference>
<evidence type="ECO:0000256" key="3">
    <source>
        <dbReference type="ARBA" id="ARBA00022723"/>
    </source>
</evidence>
<dbReference type="SUPFAM" id="SSF52540">
    <property type="entry name" value="P-loop containing nucleoside triphosphate hydrolases"/>
    <property type="match status" value="1"/>
</dbReference>
<dbReference type="Gene3D" id="3.40.50.300">
    <property type="entry name" value="P-loop containing nucleotide triphosphate hydrolases"/>
    <property type="match status" value="2"/>
</dbReference>
<evidence type="ECO:0000256" key="1">
    <source>
        <dbReference type="ARBA" id="ARBA00022515"/>
    </source>
</evidence>
<feature type="binding site" evidence="11">
    <location>
        <position position="449"/>
    </location>
    <ligand>
        <name>Zn(2+)</name>
        <dbReference type="ChEBI" id="CHEBI:29105"/>
        <label>1</label>
    </ligand>
</feature>
<dbReference type="NCBIfam" id="TIGR00595">
    <property type="entry name" value="priA"/>
    <property type="match status" value="1"/>
</dbReference>
<keyword evidence="6 11" id="KW-0347">Helicase</keyword>
<evidence type="ECO:0000256" key="9">
    <source>
        <dbReference type="ARBA" id="ARBA00023125"/>
    </source>
</evidence>
<dbReference type="Pfam" id="PF18074">
    <property type="entry name" value="PriA_C"/>
    <property type="match status" value="1"/>
</dbReference>
<evidence type="ECO:0000259" key="13">
    <source>
        <dbReference type="PROSITE" id="PS51192"/>
    </source>
</evidence>
<feature type="binding site" evidence="11">
    <location>
        <position position="452"/>
    </location>
    <ligand>
        <name>Zn(2+)</name>
        <dbReference type="ChEBI" id="CHEBI:29105"/>
        <label>1</label>
    </ligand>
</feature>
<feature type="binding site" evidence="11">
    <location>
        <position position="415"/>
    </location>
    <ligand>
        <name>Zn(2+)</name>
        <dbReference type="ChEBI" id="CHEBI:29105"/>
        <label>2</label>
    </ligand>
</feature>
<keyword evidence="3 11" id="KW-0479">Metal-binding</keyword>
<dbReference type="Pfam" id="PF00270">
    <property type="entry name" value="DEAD"/>
    <property type="match status" value="1"/>
</dbReference>
<comment type="catalytic activity">
    <reaction evidence="11">
        <text>Couples ATP hydrolysis with the unwinding of duplex DNA by translocating in the 3'-5' direction.</text>
        <dbReference type="EC" id="5.6.2.4"/>
    </reaction>
</comment>
<evidence type="ECO:0000313" key="14">
    <source>
        <dbReference type="EMBL" id="MBK1780748.1"/>
    </source>
</evidence>
<evidence type="ECO:0000256" key="2">
    <source>
        <dbReference type="ARBA" id="ARBA00022705"/>
    </source>
</evidence>
<proteinExistence type="inferred from homology"/>
<keyword evidence="15" id="KW-1185">Reference proteome</keyword>
<evidence type="ECO:0000256" key="6">
    <source>
        <dbReference type="ARBA" id="ARBA00022806"/>
    </source>
</evidence>
<dbReference type="CDD" id="cd17929">
    <property type="entry name" value="DEXHc_priA"/>
    <property type="match status" value="1"/>
</dbReference>
<dbReference type="SMART" id="SM00490">
    <property type="entry name" value="HELICc"/>
    <property type="match status" value="1"/>
</dbReference>
<dbReference type="HAMAP" id="MF_00983">
    <property type="entry name" value="PriA"/>
    <property type="match status" value="1"/>
</dbReference>
<evidence type="ECO:0000256" key="7">
    <source>
        <dbReference type="ARBA" id="ARBA00022833"/>
    </source>
</evidence>
<keyword evidence="2 11" id="KW-0235">DNA replication</keyword>
<comment type="catalytic activity">
    <reaction evidence="11">
        <text>ATP + H2O = ADP + phosphate + H(+)</text>
        <dbReference type="Rhea" id="RHEA:13065"/>
        <dbReference type="ChEBI" id="CHEBI:15377"/>
        <dbReference type="ChEBI" id="CHEBI:15378"/>
        <dbReference type="ChEBI" id="CHEBI:30616"/>
        <dbReference type="ChEBI" id="CHEBI:43474"/>
        <dbReference type="ChEBI" id="CHEBI:456216"/>
        <dbReference type="EC" id="5.6.2.4"/>
    </reaction>
</comment>
<keyword evidence="7 11" id="KW-0862">Zinc</keyword>
<sequence>MDGGLKPPLIACQAIFRKKDLKHTQWIRVALDVPLAGPFDYRVPASLKAAKGQRVLVPFGRRELVGIVLETMESPSYPEDQVKDILMVFDDLPALPQDWLDFGQFAASYYHRPVGEVLLPAMPSTLRKPGSYTGKLSKGGPVARLDRRKKTGKTPEPPEDKMYVLNPEQQDAVDAVQAIEGFKTVLLHGVTGSGKTEVYLHLALDVLTKGKQVLFLVPEINLTPQFEQALLARFQQVVGLDGIAVLHSGLADGERLKAWVAIQRGQARVVLGTRMAIFAPLQESGLIIVDEEHDASYKQQEGLRYSARDLAIWRAHQLSIPVVLGSATPSLESWHHANVGRYLKLSLTKRAKTTYMPAIKLVDTKQLKLEQGFAPVVLQSIRERFERGEQSLVFLNRRGYAPVIHCASCSWMSQCPRCSVYTVMHRMPGHGNVLQCHHCGYYGRVPVKCPDCGNQDLEMLGRGTQRVEEFLRDVFPDACVERIDADSTRLKGSARQLFDRVHSGEIDILVGTQMVAKGHDFRKLGLVCVLNADAMLFSSDFRAPEKLFAQLVQVSGRAGRHVAGGEVLIQTAYPEQAVYQALIRHNYDTFANASLEERKITSLPPFSHHVLITAQAKTVNEAMQFLQETKQQLITEPQLAGFQAVINMYDPVPLRIVRVAHVERAQLLIESASRPVLQAFLGYWLPLVQDIGRRHRIRYFTEVDPLEI</sequence>
<keyword evidence="1 11" id="KW-0639">Primosome</keyword>
<feature type="binding site" evidence="11">
    <location>
        <position position="418"/>
    </location>
    <ligand>
        <name>Zn(2+)</name>
        <dbReference type="ChEBI" id="CHEBI:29105"/>
        <label>2</label>
    </ligand>
</feature>
<comment type="caution">
    <text evidence="14">The sequence shown here is derived from an EMBL/GenBank/DDBJ whole genome shotgun (WGS) entry which is preliminary data.</text>
</comment>
<feature type="binding site" evidence="11">
    <location>
        <position position="406"/>
    </location>
    <ligand>
        <name>Zn(2+)</name>
        <dbReference type="ChEBI" id="CHEBI:29105"/>
        <label>1</label>
    </ligand>
</feature>
<feature type="region of interest" description="Disordered" evidence="12">
    <location>
        <begin position="129"/>
        <end position="160"/>
    </location>
</feature>
<evidence type="ECO:0000313" key="15">
    <source>
        <dbReference type="Proteomes" id="UP000635316"/>
    </source>
</evidence>
<feature type="binding site" evidence="11">
    <location>
        <position position="436"/>
    </location>
    <ligand>
        <name>Zn(2+)</name>
        <dbReference type="ChEBI" id="CHEBI:29105"/>
        <label>2</label>
    </ligand>
</feature>
<comment type="subunit">
    <text evidence="11">Component of the replication restart primosome.</text>
</comment>
<dbReference type="InterPro" id="IPR041236">
    <property type="entry name" value="PriA_C"/>
</dbReference>
<dbReference type="EMBL" id="JAENGP010000005">
    <property type="protein sequence ID" value="MBK1780748.1"/>
    <property type="molecule type" value="Genomic_DNA"/>
</dbReference>
<evidence type="ECO:0000256" key="12">
    <source>
        <dbReference type="SAM" id="MobiDB-lite"/>
    </source>
</evidence>
<keyword evidence="10 11" id="KW-0413">Isomerase</keyword>
<name>A0ABS1ECJ8_9BURK</name>
<evidence type="ECO:0000256" key="10">
    <source>
        <dbReference type="ARBA" id="ARBA00023235"/>
    </source>
</evidence>
<comment type="function">
    <text evidence="11">Initiates the restart of stalled replication forks, which reloads the replicative helicase on sites other than the origin of replication. Recognizes and binds to abandoned replication forks and remodels them to uncover a helicase loading site. Promotes assembly of the primosome at these replication forks.</text>
</comment>
<dbReference type="Gene3D" id="3.40.1440.60">
    <property type="entry name" value="PriA, 3(prime) DNA-binding domain"/>
    <property type="match status" value="1"/>
</dbReference>
<organism evidence="14 15">
    <name type="scientific">Advenella mandrilli</name>
    <dbReference type="NCBI Taxonomy" id="2800330"/>
    <lineage>
        <taxon>Bacteria</taxon>
        <taxon>Pseudomonadati</taxon>
        <taxon>Pseudomonadota</taxon>
        <taxon>Betaproteobacteria</taxon>
        <taxon>Burkholderiales</taxon>
        <taxon>Alcaligenaceae</taxon>
    </lineage>
</organism>
<dbReference type="EC" id="5.6.2.4" evidence="11"/>
<dbReference type="InterPro" id="IPR042115">
    <property type="entry name" value="PriA_3primeBD_sf"/>
</dbReference>
<evidence type="ECO:0000256" key="8">
    <source>
        <dbReference type="ARBA" id="ARBA00022840"/>
    </source>
</evidence>
<dbReference type="NCBIfam" id="NF004067">
    <property type="entry name" value="PRK05580.1-4"/>
    <property type="match status" value="1"/>
</dbReference>
<dbReference type="InterPro" id="IPR001650">
    <property type="entry name" value="Helicase_C-like"/>
</dbReference>
<dbReference type="PANTHER" id="PTHR30580:SF0">
    <property type="entry name" value="PRIMOSOMAL PROTEIN N"/>
    <property type="match status" value="1"/>
</dbReference>
<evidence type="ECO:0000256" key="11">
    <source>
        <dbReference type="HAMAP-Rule" id="MF_00983"/>
    </source>
</evidence>
<dbReference type="CDD" id="cd18804">
    <property type="entry name" value="SF2_C_priA"/>
    <property type="match status" value="1"/>
</dbReference>
<feature type="binding site" evidence="11">
    <location>
        <position position="439"/>
    </location>
    <ligand>
        <name>Zn(2+)</name>
        <dbReference type="ChEBI" id="CHEBI:29105"/>
        <label>2</label>
    </ligand>
</feature>
<evidence type="ECO:0000256" key="4">
    <source>
        <dbReference type="ARBA" id="ARBA00022741"/>
    </source>
</evidence>
<feature type="domain" description="Helicase ATP-binding" evidence="13">
    <location>
        <begin position="176"/>
        <end position="347"/>
    </location>
</feature>
<evidence type="ECO:0000256" key="5">
    <source>
        <dbReference type="ARBA" id="ARBA00022801"/>
    </source>
</evidence>
<protein>
    <recommendedName>
        <fullName evidence="11">Replication restart protein PriA</fullName>
    </recommendedName>
    <alternativeName>
        <fullName evidence="11">ATP-dependent DNA helicase PriA</fullName>
        <ecNumber evidence="11">5.6.2.4</ecNumber>
    </alternativeName>
    <alternativeName>
        <fullName evidence="11">DNA 3'-5' helicase PriA</fullName>
    </alternativeName>
</protein>
<dbReference type="PROSITE" id="PS51192">
    <property type="entry name" value="HELICASE_ATP_BIND_1"/>
    <property type="match status" value="1"/>
</dbReference>
<dbReference type="SMART" id="SM00487">
    <property type="entry name" value="DEXDc"/>
    <property type="match status" value="1"/>
</dbReference>
<gene>
    <name evidence="11" type="primary">priA</name>
    <name evidence="14" type="ORF">JHL22_05900</name>
</gene>
<reference evidence="14 15" key="1">
    <citation type="submission" date="2020-12" db="EMBL/GenBank/DDBJ databases">
        <authorList>
            <person name="Lu T."/>
            <person name="Wang Q."/>
            <person name="Han X."/>
        </authorList>
    </citation>
    <scope>NUCLEOTIDE SEQUENCE [LARGE SCALE GENOMIC DNA]</scope>
    <source>
        <strain evidence="14 15">WQ 585</strain>
    </source>
</reference>
<keyword evidence="5 11" id="KW-0378">Hydrolase</keyword>
<dbReference type="Pfam" id="PF17764">
    <property type="entry name" value="PriA_3primeBD"/>
    <property type="match status" value="1"/>
</dbReference>
<dbReference type="InterPro" id="IPR005259">
    <property type="entry name" value="PriA"/>
</dbReference>
<comment type="cofactor">
    <cofactor evidence="11">
        <name>Zn(2+)</name>
        <dbReference type="ChEBI" id="CHEBI:29105"/>
    </cofactor>
    <text evidence="11">Binds 2 zinc ions per subunit.</text>
</comment>
<accession>A0ABS1ECJ8</accession>
<dbReference type="PANTHER" id="PTHR30580">
    <property type="entry name" value="PRIMOSOMAL PROTEIN N"/>
    <property type="match status" value="1"/>
</dbReference>
<dbReference type="InterPro" id="IPR014001">
    <property type="entry name" value="Helicase_ATP-bd"/>
</dbReference>
<keyword evidence="9 11" id="KW-0238">DNA-binding</keyword>
<feature type="binding site" evidence="11">
    <location>
        <position position="409"/>
    </location>
    <ligand>
        <name>Zn(2+)</name>
        <dbReference type="ChEBI" id="CHEBI:29105"/>
        <label>1</label>
    </ligand>
</feature>
<dbReference type="Proteomes" id="UP000635316">
    <property type="component" value="Unassembled WGS sequence"/>
</dbReference>
<keyword evidence="8 11" id="KW-0067">ATP-binding</keyword>
<keyword evidence="4 11" id="KW-0547">Nucleotide-binding</keyword>
<dbReference type="Pfam" id="PF00271">
    <property type="entry name" value="Helicase_C"/>
    <property type="match status" value="1"/>
</dbReference>
<dbReference type="InterPro" id="IPR027417">
    <property type="entry name" value="P-loop_NTPase"/>
</dbReference>
<dbReference type="InterPro" id="IPR011545">
    <property type="entry name" value="DEAD/DEAH_box_helicase_dom"/>
</dbReference>
<comment type="similarity">
    <text evidence="11">Belongs to the helicase family. PriA subfamily.</text>
</comment>